<evidence type="ECO:0000313" key="2">
    <source>
        <dbReference type="Proteomes" id="UP000745764"/>
    </source>
</evidence>
<protein>
    <submittedName>
        <fullName evidence="1">Uncharacterized protein</fullName>
    </submittedName>
</protein>
<name>A0A9N8KNC1_9PEZI</name>
<dbReference type="InterPro" id="IPR038883">
    <property type="entry name" value="AN11006-like"/>
</dbReference>
<dbReference type="PANTHER" id="PTHR42085:SF2">
    <property type="entry name" value="F-BOX DOMAIN-CONTAINING PROTEIN"/>
    <property type="match status" value="1"/>
</dbReference>
<comment type="caution">
    <text evidence="1">The sequence shown here is derived from an EMBL/GenBank/DDBJ whole genome shotgun (WGS) entry which is preliminary data.</text>
</comment>
<accession>A0A9N8KNC1</accession>
<evidence type="ECO:0000313" key="1">
    <source>
        <dbReference type="EMBL" id="CAD0114126.1"/>
    </source>
</evidence>
<dbReference type="OrthoDB" id="62952at2759"/>
<sequence length="358" mass="41315">MSSETLTSYEIFKRRMENMSKEDRRKMARFSYFSSVPTTPHDPRNLTQRSIMARSIKQPVKSQAEVDQEKNNERFKEFIGLVSKCCEQKICFCKHKLPENHGKRCRAMERIIRGATEQPTPYSSWSVEDLLTEVKHRNIALPRKRTKGGLTKLLQQSDPPSSFRLMDLPVEVRLHIYGMAFDGGRTADLDVGSRRDVAEPALLHTSRQVRAEATPVFYSTPHFRFMLSVVEEDQKSTQWINDRGQIWLQHISLNNMKDLRLVSFRFQDVFDEYDLHIDLASRSVEDWLIPFGSEPLDTVNKAIQDFQALCGQGEKVEPTIPGLAILAEAAHFILESRAMWLFACIDWTNFPSGEQDID</sequence>
<dbReference type="PANTHER" id="PTHR42085">
    <property type="entry name" value="F-BOX DOMAIN-CONTAINING PROTEIN"/>
    <property type="match status" value="1"/>
</dbReference>
<keyword evidence="2" id="KW-1185">Reference proteome</keyword>
<gene>
    <name evidence="1" type="ORF">AWRI4620_LOCUS8381</name>
</gene>
<reference evidence="1" key="1">
    <citation type="submission" date="2020-06" db="EMBL/GenBank/DDBJ databases">
        <authorList>
            <person name="Onetto C."/>
        </authorList>
    </citation>
    <scope>NUCLEOTIDE SEQUENCE</scope>
</reference>
<dbReference type="EMBL" id="CAINUL010000017">
    <property type="protein sequence ID" value="CAD0114126.1"/>
    <property type="molecule type" value="Genomic_DNA"/>
</dbReference>
<dbReference type="AlphaFoldDB" id="A0A9N8KNC1"/>
<proteinExistence type="predicted"/>
<organism evidence="1 2">
    <name type="scientific">Aureobasidium uvarum</name>
    <dbReference type="NCBI Taxonomy" id="2773716"/>
    <lineage>
        <taxon>Eukaryota</taxon>
        <taxon>Fungi</taxon>
        <taxon>Dikarya</taxon>
        <taxon>Ascomycota</taxon>
        <taxon>Pezizomycotina</taxon>
        <taxon>Dothideomycetes</taxon>
        <taxon>Dothideomycetidae</taxon>
        <taxon>Dothideales</taxon>
        <taxon>Saccotheciaceae</taxon>
        <taxon>Aureobasidium</taxon>
    </lineage>
</organism>
<dbReference type="Proteomes" id="UP000745764">
    <property type="component" value="Unassembled WGS sequence"/>
</dbReference>